<feature type="domain" description="Aminotransferase class V" evidence="12">
    <location>
        <begin position="6"/>
        <end position="366"/>
    </location>
</feature>
<dbReference type="GO" id="GO:0046872">
    <property type="term" value="F:metal ion binding"/>
    <property type="evidence" value="ECO:0007669"/>
    <property type="project" value="UniProtKB-KW"/>
</dbReference>
<evidence type="ECO:0000256" key="1">
    <source>
        <dbReference type="ARBA" id="ARBA00001933"/>
    </source>
</evidence>
<keyword evidence="9" id="KW-0411">Iron-sulfur</keyword>
<dbReference type="EC" id="2.8.1.7" evidence="3"/>
<dbReference type="InterPro" id="IPR015422">
    <property type="entry name" value="PyrdxlP-dep_Trfase_small"/>
</dbReference>
<dbReference type="PIRSF" id="PIRSF005572">
    <property type="entry name" value="NifS"/>
    <property type="match status" value="1"/>
</dbReference>
<name>A0A7V2AZF5_RHOMR</name>
<comment type="catalytic activity">
    <reaction evidence="10">
        <text>(sulfur carrier)-H + L-cysteine = (sulfur carrier)-SH + L-alanine</text>
        <dbReference type="Rhea" id="RHEA:43892"/>
        <dbReference type="Rhea" id="RHEA-COMP:14737"/>
        <dbReference type="Rhea" id="RHEA-COMP:14739"/>
        <dbReference type="ChEBI" id="CHEBI:29917"/>
        <dbReference type="ChEBI" id="CHEBI:35235"/>
        <dbReference type="ChEBI" id="CHEBI:57972"/>
        <dbReference type="ChEBI" id="CHEBI:64428"/>
        <dbReference type="EC" id="2.8.1.7"/>
    </reaction>
</comment>
<dbReference type="Gene3D" id="3.40.640.10">
    <property type="entry name" value="Type I PLP-dependent aspartate aminotransferase-like (Major domain)"/>
    <property type="match status" value="1"/>
</dbReference>
<dbReference type="FunFam" id="3.40.640.10:FF:000003">
    <property type="entry name" value="Cysteine desulfurase IscS"/>
    <property type="match status" value="1"/>
</dbReference>
<dbReference type="Pfam" id="PF00266">
    <property type="entry name" value="Aminotran_5"/>
    <property type="match status" value="1"/>
</dbReference>
<evidence type="ECO:0000256" key="9">
    <source>
        <dbReference type="ARBA" id="ARBA00023014"/>
    </source>
</evidence>
<evidence type="ECO:0000256" key="11">
    <source>
        <dbReference type="RuleBase" id="RU004504"/>
    </source>
</evidence>
<dbReference type="InterPro" id="IPR016454">
    <property type="entry name" value="Cysteine_dSase"/>
</dbReference>
<proteinExistence type="inferred from homology"/>
<evidence type="ECO:0000256" key="7">
    <source>
        <dbReference type="ARBA" id="ARBA00022898"/>
    </source>
</evidence>
<dbReference type="GO" id="GO:0051537">
    <property type="term" value="F:2 iron, 2 sulfur cluster binding"/>
    <property type="evidence" value="ECO:0007669"/>
    <property type="project" value="UniProtKB-KW"/>
</dbReference>
<dbReference type="InterPro" id="IPR015421">
    <property type="entry name" value="PyrdxlP-dep_Trfase_major"/>
</dbReference>
<evidence type="ECO:0000256" key="4">
    <source>
        <dbReference type="ARBA" id="ARBA00022679"/>
    </source>
</evidence>
<dbReference type="InterPro" id="IPR020578">
    <property type="entry name" value="Aminotrans_V_PyrdxlP_BS"/>
</dbReference>
<evidence type="ECO:0000256" key="10">
    <source>
        <dbReference type="ARBA" id="ARBA00050776"/>
    </source>
</evidence>
<dbReference type="EMBL" id="DSGB01000003">
    <property type="protein sequence ID" value="HER95489.1"/>
    <property type="molecule type" value="Genomic_DNA"/>
</dbReference>
<evidence type="ECO:0000259" key="12">
    <source>
        <dbReference type="Pfam" id="PF00266"/>
    </source>
</evidence>
<accession>A0A7V2AZF5</accession>
<evidence type="ECO:0000256" key="3">
    <source>
        <dbReference type="ARBA" id="ARBA00012239"/>
    </source>
</evidence>
<evidence type="ECO:0000256" key="6">
    <source>
        <dbReference type="ARBA" id="ARBA00022723"/>
    </source>
</evidence>
<dbReference type="Gene3D" id="3.90.1150.10">
    <property type="entry name" value="Aspartate Aminotransferase, domain 1"/>
    <property type="match status" value="1"/>
</dbReference>
<comment type="similarity">
    <text evidence="2">Belongs to the class-V pyridoxal-phosphate-dependent aminotransferase family. NifS/IscS subfamily.</text>
</comment>
<dbReference type="InterPro" id="IPR000192">
    <property type="entry name" value="Aminotrans_V_dom"/>
</dbReference>
<keyword evidence="4" id="KW-0808">Transferase</keyword>
<keyword evidence="6" id="KW-0479">Metal-binding</keyword>
<dbReference type="PANTHER" id="PTHR11601">
    <property type="entry name" value="CYSTEINE DESULFURYLASE FAMILY MEMBER"/>
    <property type="match status" value="1"/>
</dbReference>
<comment type="cofactor">
    <cofactor evidence="1 11">
        <name>pyridoxal 5'-phosphate</name>
        <dbReference type="ChEBI" id="CHEBI:597326"/>
    </cofactor>
</comment>
<dbReference type="PROSITE" id="PS00595">
    <property type="entry name" value="AA_TRANSFER_CLASS_5"/>
    <property type="match status" value="1"/>
</dbReference>
<protein>
    <recommendedName>
        <fullName evidence="3">cysteine desulfurase</fullName>
        <ecNumber evidence="3">2.8.1.7</ecNumber>
    </recommendedName>
</protein>
<sequence>MQQRPIYLDYNATTPVDPQVLERMLPYFTERFGNPASKGHRYGLEAEAAVEAAREQVAALLGAEPENVIFTSGATEALNLAIKGVAEASIHRGRHLVTVQTEHRAVLEACRRLEQRGWEVTYLPVDAEGRLDLAALEAALRPETVLLCVMWANNETGVLHPIPEIARLARAHGVPLLVDATQAVGKIPVQVAGIDLLACSAHKFYGPKGVGVLYVRRRPELRLLPLIDGGGHEQGLRSGTLNVPGIVGMGAAALRAAEVMAAEMPRLQALRDRLEQGLRTALPGVRVNGAGAPRLPQTSSITLEGVRADRLLASVRTLALSAGSACGSGRGKPSHVLRAMGRSDTEAQATLRISLGRFTTEADIDYALTELIAAVERLRRSTAVTFA</sequence>
<evidence type="ECO:0000256" key="2">
    <source>
        <dbReference type="ARBA" id="ARBA00006490"/>
    </source>
</evidence>
<keyword evidence="7" id="KW-0663">Pyridoxal phosphate</keyword>
<evidence type="ECO:0000313" key="13">
    <source>
        <dbReference type="EMBL" id="HER95489.1"/>
    </source>
</evidence>
<keyword evidence="8" id="KW-0408">Iron</keyword>
<gene>
    <name evidence="13" type="ORF">ENO59_03090</name>
</gene>
<organism evidence="13">
    <name type="scientific">Rhodothermus marinus</name>
    <name type="common">Rhodothermus obamensis</name>
    <dbReference type="NCBI Taxonomy" id="29549"/>
    <lineage>
        <taxon>Bacteria</taxon>
        <taxon>Pseudomonadati</taxon>
        <taxon>Rhodothermota</taxon>
        <taxon>Rhodothermia</taxon>
        <taxon>Rhodothermales</taxon>
        <taxon>Rhodothermaceae</taxon>
        <taxon>Rhodothermus</taxon>
    </lineage>
</organism>
<dbReference type="InterPro" id="IPR015424">
    <property type="entry name" value="PyrdxlP-dep_Trfase"/>
</dbReference>
<dbReference type="AlphaFoldDB" id="A0A7V2AZF5"/>
<evidence type="ECO:0000256" key="5">
    <source>
        <dbReference type="ARBA" id="ARBA00022714"/>
    </source>
</evidence>
<dbReference type="GO" id="GO:0031071">
    <property type="term" value="F:cysteine desulfurase activity"/>
    <property type="evidence" value="ECO:0007669"/>
    <property type="project" value="UniProtKB-EC"/>
</dbReference>
<dbReference type="SUPFAM" id="SSF53383">
    <property type="entry name" value="PLP-dependent transferases"/>
    <property type="match status" value="1"/>
</dbReference>
<evidence type="ECO:0000256" key="8">
    <source>
        <dbReference type="ARBA" id="ARBA00023004"/>
    </source>
</evidence>
<reference evidence="13" key="1">
    <citation type="journal article" date="2020" name="mSystems">
        <title>Genome- and Community-Level Interaction Insights into Carbon Utilization and Element Cycling Functions of Hydrothermarchaeota in Hydrothermal Sediment.</title>
        <authorList>
            <person name="Zhou Z."/>
            <person name="Liu Y."/>
            <person name="Xu W."/>
            <person name="Pan J."/>
            <person name="Luo Z.H."/>
            <person name="Li M."/>
        </authorList>
    </citation>
    <scope>NUCLEOTIDE SEQUENCE [LARGE SCALE GENOMIC DNA]</scope>
    <source>
        <strain evidence="13">SpSt-143</strain>
    </source>
</reference>
<dbReference type="PANTHER" id="PTHR11601:SF34">
    <property type="entry name" value="CYSTEINE DESULFURASE"/>
    <property type="match status" value="1"/>
</dbReference>
<comment type="caution">
    <text evidence="13">The sequence shown here is derived from an EMBL/GenBank/DDBJ whole genome shotgun (WGS) entry which is preliminary data.</text>
</comment>
<keyword evidence="5" id="KW-0001">2Fe-2S</keyword>